<comment type="similarity">
    <text evidence="2">Belongs to the UPF0161 family.</text>
</comment>
<evidence type="ECO:0000256" key="2">
    <source>
        <dbReference type="HAMAP-Rule" id="MF_00386"/>
    </source>
</evidence>
<dbReference type="SMART" id="SM01234">
    <property type="entry name" value="Haemolytic"/>
    <property type="match status" value="1"/>
</dbReference>
<dbReference type="InterPro" id="IPR002696">
    <property type="entry name" value="Membr_insert_effic_factor_YidD"/>
</dbReference>
<comment type="subcellular location">
    <subcellularLocation>
        <location evidence="2">Cell membrane</location>
        <topology evidence="2">Peripheral membrane protein</topology>
        <orientation evidence="2">Cytoplasmic side</orientation>
    </subcellularLocation>
</comment>
<keyword evidence="4" id="KW-1185">Reference proteome</keyword>
<dbReference type="Proteomes" id="UP000288947">
    <property type="component" value="Chromosome"/>
</dbReference>
<organism evidence="3 4">
    <name type="scientific">Fervidobacterium changbaicum</name>
    <dbReference type="NCBI Taxonomy" id="310769"/>
    <lineage>
        <taxon>Bacteria</taxon>
        <taxon>Thermotogati</taxon>
        <taxon>Thermotogota</taxon>
        <taxon>Thermotogae</taxon>
        <taxon>Thermotogales</taxon>
        <taxon>Fervidobacteriaceae</taxon>
        <taxon>Fervidobacterium</taxon>
    </lineage>
</organism>
<name>A0ABX5QRG8_9BACT</name>
<dbReference type="HAMAP" id="MF_00386">
    <property type="entry name" value="UPF0161_YidD"/>
    <property type="match status" value="1"/>
</dbReference>
<evidence type="ECO:0000256" key="1">
    <source>
        <dbReference type="ARBA" id="ARBA00022475"/>
    </source>
</evidence>
<comment type="function">
    <text evidence="2">Could be involved in insertion of integral membrane proteins into the membrane.</text>
</comment>
<sequence length="98" mass="11506">MRKAILAVIRFYQNYISPLKPPTCRFEPTCSTYTYQAVERFGVFKGLLLGFWRILRCNPLSKGGYDPVPEEFSVFHVHQKNASKEHQKINSIQRRRSN</sequence>
<accession>A0ABX5QRG8</accession>
<gene>
    <name evidence="3" type="ORF">CBS1_03750</name>
</gene>
<keyword evidence="2" id="KW-0472">Membrane</keyword>
<reference evidence="3 4" key="1">
    <citation type="submission" date="2018-01" db="EMBL/GenBank/DDBJ databases">
        <title>The whole genome sequencing and assembly of Fervidobacterium changbaicum CBS-1 strain.</title>
        <authorList>
            <person name="Kim J.-Y."/>
            <person name="Park M.-K."/>
            <person name="Yi H."/>
            <person name="Bahn Y.-S."/>
            <person name="Kim J.F."/>
            <person name="Lee D.-W."/>
        </authorList>
    </citation>
    <scope>NUCLEOTIDE SEQUENCE [LARGE SCALE GENOMIC DNA]</scope>
    <source>
        <strain evidence="3 4">CBS-1</strain>
    </source>
</reference>
<dbReference type="PANTHER" id="PTHR33383:SF1">
    <property type="entry name" value="MEMBRANE PROTEIN INSERTION EFFICIENCY FACTOR-RELATED"/>
    <property type="match status" value="1"/>
</dbReference>
<dbReference type="Pfam" id="PF01809">
    <property type="entry name" value="YidD"/>
    <property type="match status" value="1"/>
</dbReference>
<proteinExistence type="inferred from homology"/>
<keyword evidence="1 2" id="KW-1003">Cell membrane</keyword>
<dbReference type="PANTHER" id="PTHR33383">
    <property type="entry name" value="MEMBRANE PROTEIN INSERTION EFFICIENCY FACTOR-RELATED"/>
    <property type="match status" value="1"/>
</dbReference>
<dbReference type="EMBL" id="CP026721">
    <property type="protein sequence ID" value="QAV32937.1"/>
    <property type="molecule type" value="Genomic_DNA"/>
</dbReference>
<evidence type="ECO:0000313" key="4">
    <source>
        <dbReference type="Proteomes" id="UP000288947"/>
    </source>
</evidence>
<dbReference type="RefSeq" id="WP_090222682.1">
    <property type="nucleotide sequence ID" value="NZ_CP026721.1"/>
</dbReference>
<dbReference type="NCBIfam" id="TIGR00278">
    <property type="entry name" value="membrane protein insertion efficiency factor YidD"/>
    <property type="match status" value="1"/>
</dbReference>
<protein>
    <recommendedName>
        <fullName evidence="2">Putative membrane protein insertion efficiency factor</fullName>
    </recommendedName>
</protein>
<evidence type="ECO:0000313" key="3">
    <source>
        <dbReference type="EMBL" id="QAV32937.1"/>
    </source>
</evidence>